<gene>
    <name evidence="1" type="ordered locus">T1E_1930</name>
</gene>
<evidence type="ECO:0000313" key="1">
    <source>
        <dbReference type="EMBL" id="AFO47778.1"/>
    </source>
</evidence>
<evidence type="ECO:0000313" key="2">
    <source>
        <dbReference type="Proteomes" id="UP000006503"/>
    </source>
</evidence>
<dbReference type="SUPFAM" id="SSF51395">
    <property type="entry name" value="FMN-linked oxidoreductases"/>
    <property type="match status" value="1"/>
</dbReference>
<dbReference type="HOGENOM" id="CLU_012153_7_2_6"/>
<dbReference type="GO" id="GO:0016491">
    <property type="term" value="F:oxidoreductase activity"/>
    <property type="evidence" value="ECO:0007669"/>
    <property type="project" value="InterPro"/>
</dbReference>
<name>I7B8R2_PSEPT</name>
<dbReference type="GO" id="GO:0010181">
    <property type="term" value="F:FMN binding"/>
    <property type="evidence" value="ECO:0007669"/>
    <property type="project" value="InterPro"/>
</dbReference>
<dbReference type="PANTHER" id="PTHR22893:SF98">
    <property type="entry name" value="OXIDOREDUCTASE"/>
    <property type="match status" value="1"/>
</dbReference>
<dbReference type="PATRIC" id="fig|1196325.3.peg.1919"/>
<dbReference type="Proteomes" id="UP000006503">
    <property type="component" value="Chromosome"/>
</dbReference>
<protein>
    <submittedName>
        <fullName evidence="1">NADH:flavin oxidorreductase</fullName>
    </submittedName>
</protein>
<sequence>MGDADRAETFTYVARALGKRGIAFICSREREADDSIGPLIKEAFGGPYIVNERFDKASANAALASGKADAVAFGVPFIANPDLPARLAADAPLNEAHPETFYGKGPVGYIDYPRL</sequence>
<dbReference type="AlphaFoldDB" id="I7B8R2"/>
<dbReference type="Gene3D" id="3.20.20.70">
    <property type="entry name" value="Aldolase class I"/>
    <property type="match status" value="1"/>
</dbReference>
<proteinExistence type="predicted"/>
<dbReference type="InterPro" id="IPR013785">
    <property type="entry name" value="Aldolase_TIM"/>
</dbReference>
<dbReference type="GO" id="GO:0005829">
    <property type="term" value="C:cytosol"/>
    <property type="evidence" value="ECO:0007669"/>
    <property type="project" value="TreeGrafter"/>
</dbReference>
<dbReference type="KEGG" id="ppx:T1E_1930"/>
<dbReference type="PANTHER" id="PTHR22893">
    <property type="entry name" value="NADH OXIDOREDUCTASE-RELATED"/>
    <property type="match status" value="1"/>
</dbReference>
<accession>I7B8R2</accession>
<dbReference type="InterPro" id="IPR045247">
    <property type="entry name" value="Oye-like"/>
</dbReference>
<reference evidence="2" key="1">
    <citation type="journal article" date="2013" name="Microb. Biotechnol.">
        <title>Metabolic potential of the organic-solvent tolerant Pseudomonas putida DOT-T1E deduced from its annotated genome.</title>
        <authorList>
            <person name="Udaondo Z."/>
            <person name="Molina L."/>
            <person name="Daniels C."/>
            <person name="Gomez M.J."/>
            <person name="Molina-Henares M.A."/>
            <person name="Matilla M.A."/>
            <person name="Roca A."/>
            <person name="Fernandez M."/>
            <person name="Duque E."/>
            <person name="Segura A."/>
            <person name="Ramos J.L."/>
        </authorList>
    </citation>
    <scope>NUCLEOTIDE SEQUENCE [LARGE SCALE GENOMIC DNA]</scope>
    <source>
        <strain evidence="2">DOT-T1E</strain>
    </source>
</reference>
<dbReference type="EMBL" id="CP003734">
    <property type="protein sequence ID" value="AFO47778.1"/>
    <property type="molecule type" value="Genomic_DNA"/>
</dbReference>
<organism evidence="1 2">
    <name type="scientific">Pseudomonas putida (strain DOT-T1E)</name>
    <dbReference type="NCBI Taxonomy" id="1196325"/>
    <lineage>
        <taxon>Bacteria</taxon>
        <taxon>Pseudomonadati</taxon>
        <taxon>Pseudomonadota</taxon>
        <taxon>Gammaproteobacteria</taxon>
        <taxon>Pseudomonadales</taxon>
        <taxon>Pseudomonadaceae</taxon>
        <taxon>Pseudomonas</taxon>
    </lineage>
</organism>